<keyword evidence="2" id="KW-1185">Reference proteome</keyword>
<dbReference type="PANTHER" id="PTHR39948">
    <property type="entry name" value="GEO11419P1"/>
    <property type="match status" value="1"/>
</dbReference>
<comment type="caution">
    <text evidence="1">The sequence shown here is derived from an EMBL/GenBank/DDBJ whole genome shotgun (WGS) entry which is preliminary data.</text>
</comment>
<dbReference type="OrthoDB" id="8912589at2759"/>
<evidence type="ECO:0000313" key="1">
    <source>
        <dbReference type="EMBL" id="KAJ8341153.1"/>
    </source>
</evidence>
<accession>A0A9Q1ELT5</accession>
<dbReference type="EMBL" id="JAINUF010000015">
    <property type="protein sequence ID" value="KAJ8341153.1"/>
    <property type="molecule type" value="Genomic_DNA"/>
</dbReference>
<dbReference type="Proteomes" id="UP001152622">
    <property type="component" value="Chromosome 15"/>
</dbReference>
<organism evidence="1 2">
    <name type="scientific">Synaphobranchus kaupii</name>
    <name type="common">Kaup's arrowtooth eel</name>
    <dbReference type="NCBI Taxonomy" id="118154"/>
    <lineage>
        <taxon>Eukaryota</taxon>
        <taxon>Metazoa</taxon>
        <taxon>Chordata</taxon>
        <taxon>Craniata</taxon>
        <taxon>Vertebrata</taxon>
        <taxon>Euteleostomi</taxon>
        <taxon>Actinopterygii</taxon>
        <taxon>Neopterygii</taxon>
        <taxon>Teleostei</taxon>
        <taxon>Anguilliformes</taxon>
        <taxon>Synaphobranchidae</taxon>
        <taxon>Synaphobranchus</taxon>
    </lineage>
</organism>
<reference evidence="1" key="1">
    <citation type="journal article" date="2023" name="Science">
        <title>Genome structures resolve the early diversification of teleost fishes.</title>
        <authorList>
            <person name="Parey E."/>
            <person name="Louis A."/>
            <person name="Montfort J."/>
            <person name="Bouchez O."/>
            <person name="Roques C."/>
            <person name="Iampietro C."/>
            <person name="Lluch J."/>
            <person name="Castinel A."/>
            <person name="Donnadieu C."/>
            <person name="Desvignes T."/>
            <person name="Floi Bucao C."/>
            <person name="Jouanno E."/>
            <person name="Wen M."/>
            <person name="Mejri S."/>
            <person name="Dirks R."/>
            <person name="Jansen H."/>
            <person name="Henkel C."/>
            <person name="Chen W.J."/>
            <person name="Zahm M."/>
            <person name="Cabau C."/>
            <person name="Klopp C."/>
            <person name="Thompson A.W."/>
            <person name="Robinson-Rechavi M."/>
            <person name="Braasch I."/>
            <person name="Lecointre G."/>
            <person name="Bobe J."/>
            <person name="Postlethwait J.H."/>
            <person name="Berthelot C."/>
            <person name="Roest Crollius H."/>
            <person name="Guiguen Y."/>
        </authorList>
    </citation>
    <scope>NUCLEOTIDE SEQUENCE</scope>
    <source>
        <strain evidence="1">WJC10195</strain>
    </source>
</reference>
<name>A0A9Q1ELT5_SYNKA</name>
<sequence>MSSCGSCLFSILWLIILLALAWPLSIFLGGLYGFIAPLTTCVGLDRLTDLLLEGANLGRTCALNVRHGRPLHGGRTPVLLAQRKEGSLYLKEKTHTHQKRFYTTRTVRGGPPAIHGLLSCKPRAGLSSTHHSINGIAALNGARATK</sequence>
<protein>
    <submittedName>
        <fullName evidence="1">Uncharacterized protein</fullName>
    </submittedName>
</protein>
<dbReference type="PANTHER" id="PTHR39948:SF1">
    <property type="entry name" value="GEO11419P1"/>
    <property type="match status" value="1"/>
</dbReference>
<proteinExistence type="predicted"/>
<evidence type="ECO:0000313" key="2">
    <source>
        <dbReference type="Proteomes" id="UP001152622"/>
    </source>
</evidence>
<dbReference type="AlphaFoldDB" id="A0A9Q1ELT5"/>
<gene>
    <name evidence="1" type="ORF">SKAU_G00334440</name>
</gene>